<evidence type="ECO:0000313" key="1">
    <source>
        <dbReference type="EMBL" id="RVE66073.1"/>
    </source>
</evidence>
<evidence type="ECO:0000313" key="2">
    <source>
        <dbReference type="Proteomes" id="UP000283210"/>
    </source>
</evidence>
<gene>
    <name evidence="1" type="ORF">OJAV_G00122910</name>
</gene>
<sequence>MKFSRATADVEVNGKNQVCAFILVNVSGTTALLPIITCLRSDFFLFPDTRPKPGDLREESLEAFGDSRSGLALRRSQLQAIY</sequence>
<dbReference type="AlphaFoldDB" id="A0A437CVD1"/>
<dbReference type="EMBL" id="CM012448">
    <property type="protein sequence ID" value="RVE66073.1"/>
    <property type="molecule type" value="Genomic_DNA"/>
</dbReference>
<dbReference type="Proteomes" id="UP000283210">
    <property type="component" value="Chromosome 12"/>
</dbReference>
<reference evidence="1 2" key="1">
    <citation type="submission" date="2018-11" db="EMBL/GenBank/DDBJ databases">
        <authorList>
            <person name="Lopez-Roques C."/>
            <person name="Donnadieu C."/>
            <person name="Bouchez O."/>
            <person name="Klopp C."/>
            <person name="Cabau C."/>
            <person name="Zahm M."/>
        </authorList>
    </citation>
    <scope>NUCLEOTIDE SEQUENCE [LARGE SCALE GENOMIC DNA]</scope>
    <source>
        <strain evidence="1">RS831</strain>
        <tissue evidence="1">Whole body</tissue>
    </source>
</reference>
<protein>
    <submittedName>
        <fullName evidence="1">Uncharacterized protein</fullName>
    </submittedName>
</protein>
<accession>A0A437CVD1</accession>
<reference evidence="1 2" key="2">
    <citation type="submission" date="2019-01" db="EMBL/GenBank/DDBJ databases">
        <title>A chromosome length genome reference of the Java medaka (oryzias javanicus).</title>
        <authorList>
            <person name="Herpin A."/>
            <person name="Takehana Y."/>
            <person name="Naruse K."/>
            <person name="Ansai S."/>
            <person name="Kawaguchi M."/>
        </authorList>
    </citation>
    <scope>NUCLEOTIDE SEQUENCE [LARGE SCALE GENOMIC DNA]</scope>
    <source>
        <strain evidence="1">RS831</strain>
        <tissue evidence="1">Whole body</tissue>
    </source>
</reference>
<proteinExistence type="predicted"/>
<organism evidence="1 2">
    <name type="scientific">Oryzias javanicus</name>
    <name type="common">Javanese ricefish</name>
    <name type="synonym">Aplocheilus javanicus</name>
    <dbReference type="NCBI Taxonomy" id="123683"/>
    <lineage>
        <taxon>Eukaryota</taxon>
        <taxon>Metazoa</taxon>
        <taxon>Chordata</taxon>
        <taxon>Craniata</taxon>
        <taxon>Vertebrata</taxon>
        <taxon>Euteleostomi</taxon>
        <taxon>Actinopterygii</taxon>
        <taxon>Neopterygii</taxon>
        <taxon>Teleostei</taxon>
        <taxon>Neoteleostei</taxon>
        <taxon>Acanthomorphata</taxon>
        <taxon>Ovalentaria</taxon>
        <taxon>Atherinomorphae</taxon>
        <taxon>Beloniformes</taxon>
        <taxon>Adrianichthyidae</taxon>
        <taxon>Oryziinae</taxon>
        <taxon>Oryzias</taxon>
    </lineage>
</organism>
<name>A0A437CVD1_ORYJA</name>
<keyword evidence="2" id="KW-1185">Reference proteome</keyword>